<evidence type="ECO:0000313" key="8">
    <source>
        <dbReference type="EMBL" id="MFL0267582.1"/>
    </source>
</evidence>
<comment type="subunit">
    <text evidence="6">Homodimer. Heterotetramer of two MnmE and two MnmG subunits.</text>
</comment>
<dbReference type="PANTHER" id="PTHR11806">
    <property type="entry name" value="GLUCOSE INHIBITED DIVISION PROTEIN A"/>
    <property type="match status" value="1"/>
</dbReference>
<keyword evidence="2" id="KW-0285">Flavoprotein</keyword>
<dbReference type="Proteomes" id="UP001623661">
    <property type="component" value="Unassembled WGS sequence"/>
</dbReference>
<dbReference type="EMBL" id="JBJHZY010000001">
    <property type="protein sequence ID" value="MFL0267582.1"/>
    <property type="molecule type" value="Genomic_DNA"/>
</dbReference>
<dbReference type="Gene3D" id="3.50.50.60">
    <property type="entry name" value="FAD/NAD(P)-binding domain"/>
    <property type="match status" value="2"/>
</dbReference>
<dbReference type="InterPro" id="IPR002218">
    <property type="entry name" value="MnmG-rel"/>
</dbReference>
<keyword evidence="5" id="KW-0520">NAD</keyword>
<evidence type="ECO:0000256" key="2">
    <source>
        <dbReference type="ARBA" id="ARBA00022630"/>
    </source>
</evidence>
<dbReference type="PRINTS" id="PR00469">
    <property type="entry name" value="PNDRDTASEII"/>
</dbReference>
<dbReference type="Pfam" id="PF01134">
    <property type="entry name" value="GIDA"/>
    <property type="match status" value="2"/>
</dbReference>
<evidence type="ECO:0000313" key="9">
    <source>
        <dbReference type="Proteomes" id="UP001623661"/>
    </source>
</evidence>
<dbReference type="SUPFAM" id="SSF51905">
    <property type="entry name" value="FAD/NAD(P)-binding domain"/>
    <property type="match status" value="1"/>
</dbReference>
<accession>A0ABW8TQ19</accession>
<comment type="cofactor">
    <cofactor evidence="1">
        <name>FAD</name>
        <dbReference type="ChEBI" id="CHEBI:57692"/>
    </cofactor>
</comment>
<dbReference type="RefSeq" id="WP_406764182.1">
    <property type="nucleotide sequence ID" value="NZ_JBJHZY010000001.1"/>
</dbReference>
<evidence type="ECO:0000256" key="6">
    <source>
        <dbReference type="ARBA" id="ARBA00025948"/>
    </source>
</evidence>
<evidence type="ECO:0000259" key="7">
    <source>
        <dbReference type="Pfam" id="PF01134"/>
    </source>
</evidence>
<reference evidence="8 9" key="1">
    <citation type="submission" date="2024-11" db="EMBL/GenBank/DDBJ databases">
        <authorList>
            <person name="Heng Y.C."/>
            <person name="Lim A.C.H."/>
            <person name="Lee J.K.Y."/>
            <person name="Kittelmann S."/>
        </authorList>
    </citation>
    <scope>NUCLEOTIDE SEQUENCE [LARGE SCALE GENOMIC DNA]</scope>
    <source>
        <strain evidence="8 9">WILCCON 0202</strain>
    </source>
</reference>
<dbReference type="PANTHER" id="PTHR11806:SF0">
    <property type="entry name" value="PROTEIN MTO1 HOMOLOG, MITOCHONDRIAL"/>
    <property type="match status" value="1"/>
</dbReference>
<gene>
    <name evidence="8" type="ORF">ACJDUH_05645</name>
</gene>
<dbReference type="InterPro" id="IPR040131">
    <property type="entry name" value="MnmG_N"/>
</dbReference>
<feature type="domain" description="MnmG N-terminal" evidence="7">
    <location>
        <begin position="274"/>
        <end position="350"/>
    </location>
</feature>
<evidence type="ECO:0000256" key="1">
    <source>
        <dbReference type="ARBA" id="ARBA00001974"/>
    </source>
</evidence>
<sequence length="425" mass="46382">MRVIIIGGGWAGCSAAITAKKAGAEVSIYEKTDLLLGLGNVGGIMRNNGRYTAAEELINLGAGDLIKITDENAVHRNVDFPEHKHATLCDVNKLEPEVRRYLLSYGIEINLVSRVSNVVMEANKIKALKLSDNSLIFGDVFIDATGSTGAMDNCSRYGHGCVMCILRCPTFGPRVSVSAKAGVQDIIGERENGTPGAFSGSCEISRDSLSKELLKELSDKGLAILKVPSEDQNKDKLKLKVCQQYALEEFAENLILLDTGHIKVMTPYYPIDKLRKLKGLEDVRFMDPYSGGNGNSIRYLSAAPRSDAMKVQGTDNLFCAGEKSGFFVGHTEAISTGALAGHNAVRYLLNIPLLILPNKTAIGDLIFYANYRLNTLGGRKVRHTFSGSEYFTRMKELGLYCIDNAEIAKRIEDLGLKDIFSKALI</sequence>
<keyword evidence="9" id="KW-1185">Reference proteome</keyword>
<dbReference type="InterPro" id="IPR036188">
    <property type="entry name" value="FAD/NAD-bd_sf"/>
</dbReference>
<proteinExistence type="predicted"/>
<keyword evidence="4" id="KW-0274">FAD</keyword>
<name>A0ABW8TQ19_9CLOT</name>
<evidence type="ECO:0000256" key="4">
    <source>
        <dbReference type="ARBA" id="ARBA00022827"/>
    </source>
</evidence>
<protein>
    <submittedName>
        <fullName evidence="8">FAD-dependent oxidoreductase</fullName>
    </submittedName>
</protein>
<feature type="domain" description="MnmG N-terminal" evidence="7">
    <location>
        <begin position="3"/>
        <end position="208"/>
    </location>
</feature>
<evidence type="ECO:0000256" key="5">
    <source>
        <dbReference type="ARBA" id="ARBA00023027"/>
    </source>
</evidence>
<keyword evidence="3" id="KW-0819">tRNA processing</keyword>
<organism evidence="8 9">
    <name type="scientific">Candidatus Clostridium radicumherbarum</name>
    <dbReference type="NCBI Taxonomy" id="3381662"/>
    <lineage>
        <taxon>Bacteria</taxon>
        <taxon>Bacillati</taxon>
        <taxon>Bacillota</taxon>
        <taxon>Clostridia</taxon>
        <taxon>Eubacteriales</taxon>
        <taxon>Clostridiaceae</taxon>
        <taxon>Clostridium</taxon>
    </lineage>
</organism>
<evidence type="ECO:0000256" key="3">
    <source>
        <dbReference type="ARBA" id="ARBA00022694"/>
    </source>
</evidence>
<comment type="caution">
    <text evidence="8">The sequence shown here is derived from an EMBL/GenBank/DDBJ whole genome shotgun (WGS) entry which is preliminary data.</text>
</comment>